<organism evidence="10 11">
    <name type="scientific">Bacillus atrophaeus (strain 1942)</name>
    <dbReference type="NCBI Taxonomy" id="720555"/>
    <lineage>
        <taxon>Bacteria</taxon>
        <taxon>Bacillati</taxon>
        <taxon>Bacillota</taxon>
        <taxon>Bacilli</taxon>
        <taxon>Bacillales</taxon>
        <taxon>Bacillaceae</taxon>
        <taxon>Bacillus</taxon>
    </lineage>
</organism>
<dbReference type="Gene3D" id="1.20.1090.10">
    <property type="entry name" value="Dehydroquinate synthase-like - alpha domain"/>
    <property type="match status" value="1"/>
</dbReference>
<dbReference type="EMBL" id="CP002207">
    <property type="protein sequence ID" value="ADP31034.1"/>
    <property type="molecule type" value="Genomic_DNA"/>
</dbReference>
<proteinExistence type="inferred from homology"/>
<evidence type="ECO:0000313" key="11">
    <source>
        <dbReference type="Proteomes" id="UP000006867"/>
    </source>
</evidence>
<protein>
    <recommendedName>
        <fullName evidence="7">Glycerol dehydrogenase</fullName>
        <ecNumber evidence="6">1.1.1.6</ecNumber>
    </recommendedName>
</protein>
<dbReference type="GO" id="GO:0008888">
    <property type="term" value="F:glycerol dehydrogenase (NAD+) activity"/>
    <property type="evidence" value="ECO:0007669"/>
    <property type="project" value="UniProtKB-EC"/>
</dbReference>
<dbReference type="SUPFAM" id="SSF56796">
    <property type="entry name" value="Dehydroquinate synthase-like"/>
    <property type="match status" value="1"/>
</dbReference>
<evidence type="ECO:0000256" key="8">
    <source>
        <dbReference type="ARBA" id="ARBA00049006"/>
    </source>
</evidence>
<dbReference type="Proteomes" id="UP000006867">
    <property type="component" value="Chromosome"/>
</dbReference>
<evidence type="ECO:0000256" key="3">
    <source>
        <dbReference type="ARBA" id="ARBA00023002"/>
    </source>
</evidence>
<evidence type="ECO:0000256" key="7">
    <source>
        <dbReference type="ARBA" id="ARBA00040132"/>
    </source>
</evidence>
<sequence length="403" mass="43492">MATSECFIKAKLRNHMKRNSFSINRVKNNREGMIMLERIFISPAKYVQGKNAIEKIGDHLKGIGDQTVVIADKIVWDIAGHKVVNELKKENISSEQVVFNGEASKEEIKRITEIANNAGATIVIGVGGGKTLDTAKAVSDEVNAYTVIVPTAASTDAPTSGLSVVYSESGTFENYRFYNKNPDLVLVDTKIVAEAPPRFLASGIADAMATWVEARSVIAFGGKTMAGGITTIAGEAIAEKCEQVLFQYGHLAYESVKAKVVTPALEAVVEANTLLSGLGFESGGLAAAHAIHNGFTALEGEIHHLTHGEKVAFGTLVQLALEEHSLEEIERYIEFYISLGLPVTLEDIKLKDASKEDIMKVAKAATIEEETIHAGFNVTAEDVADAIIAADQYAKAYKEKHQL</sequence>
<name>A0ABM5LTC0_BACA1</name>
<dbReference type="PROSITE" id="PS00913">
    <property type="entry name" value="ADH_IRON_1"/>
    <property type="match status" value="1"/>
</dbReference>
<evidence type="ECO:0000256" key="1">
    <source>
        <dbReference type="ARBA" id="ARBA00007358"/>
    </source>
</evidence>
<keyword evidence="2" id="KW-0479">Metal-binding</keyword>
<evidence type="ECO:0000256" key="5">
    <source>
        <dbReference type="ARBA" id="ARBA00037918"/>
    </source>
</evidence>
<feature type="domain" description="Alcohol dehydrogenase iron-type/glycerol dehydrogenase GldA" evidence="9">
    <location>
        <begin position="43"/>
        <end position="189"/>
    </location>
</feature>
<gene>
    <name evidence="10" type="primary">gldA</name>
    <name evidence="10" type="ordered locus">BATR1942_00370</name>
</gene>
<keyword evidence="3 10" id="KW-0560">Oxidoreductase</keyword>
<comment type="pathway">
    <text evidence="5">Polyol metabolism; glycerol fermentation; glycerone phosphate from glycerol (oxidative route): step 1/2.</text>
</comment>
<comment type="catalytic activity">
    <reaction evidence="8">
        <text>glycerol + NAD(+) = dihydroxyacetone + NADH + H(+)</text>
        <dbReference type="Rhea" id="RHEA:13769"/>
        <dbReference type="ChEBI" id="CHEBI:15378"/>
        <dbReference type="ChEBI" id="CHEBI:16016"/>
        <dbReference type="ChEBI" id="CHEBI:17754"/>
        <dbReference type="ChEBI" id="CHEBI:57540"/>
        <dbReference type="ChEBI" id="CHEBI:57945"/>
        <dbReference type="EC" id="1.1.1.6"/>
    </reaction>
</comment>
<keyword evidence="11" id="KW-1185">Reference proteome</keyword>
<evidence type="ECO:0000256" key="4">
    <source>
        <dbReference type="ARBA" id="ARBA00023027"/>
    </source>
</evidence>
<keyword evidence="4" id="KW-0520">NAD</keyword>
<dbReference type="PROSITE" id="PS00060">
    <property type="entry name" value="ADH_IRON_2"/>
    <property type="match status" value="1"/>
</dbReference>
<dbReference type="PANTHER" id="PTHR43616:SF5">
    <property type="entry name" value="GLYCEROL DEHYDROGENASE 1"/>
    <property type="match status" value="1"/>
</dbReference>
<dbReference type="NCBIfam" id="NF006941">
    <property type="entry name" value="PRK09423.1"/>
    <property type="match status" value="1"/>
</dbReference>
<evidence type="ECO:0000256" key="6">
    <source>
        <dbReference type="ARBA" id="ARBA00039147"/>
    </source>
</evidence>
<dbReference type="Gene3D" id="3.40.50.1970">
    <property type="match status" value="1"/>
</dbReference>
<dbReference type="Pfam" id="PF00465">
    <property type="entry name" value="Fe-ADH"/>
    <property type="match status" value="1"/>
</dbReference>
<comment type="similarity">
    <text evidence="1">Belongs to the iron-containing alcohol dehydrogenase family.</text>
</comment>
<reference evidence="10 11" key="1">
    <citation type="journal article" date="2011" name="Front. Microbiol.">
        <title>Genomic signatures of strain selection and enhancement in Bacillus atrophaeus var. globigii, a historical biowarfare simulant.</title>
        <authorList>
            <person name="Gibbons H.S."/>
            <person name="Broomall S.M."/>
            <person name="McNew L.A."/>
            <person name="Daligault H."/>
            <person name="Chapman C."/>
            <person name="Bruce D."/>
            <person name="Karavis M."/>
            <person name="Krepps M."/>
            <person name="McGregor P.A."/>
            <person name="Hong C."/>
            <person name="Park K.H."/>
            <person name="Akmal A."/>
            <person name="Feldman A."/>
            <person name="Lin J.S."/>
            <person name="Chang W.E."/>
            <person name="Higgs B.W."/>
            <person name="Demirev P."/>
            <person name="Lindquist J."/>
            <person name="Liem A."/>
            <person name="Fochler E."/>
            <person name="Read T.D."/>
            <person name="Tapia R."/>
            <person name="Johnson S."/>
            <person name="Bishop-Lilly K.A."/>
            <person name="Detter C."/>
            <person name="Han C."/>
            <person name="Sozhamannan S."/>
            <person name="Rosenzweig C.N."/>
            <person name="Skowronski E.W."/>
        </authorList>
    </citation>
    <scope>NUCLEOTIDE SEQUENCE [LARGE SCALE GENOMIC DNA]</scope>
    <source>
        <strain evidence="10 11">1942</strain>
    </source>
</reference>
<dbReference type="InterPro" id="IPR018211">
    <property type="entry name" value="ADH_Fe_CS"/>
</dbReference>
<dbReference type="InterPro" id="IPR016205">
    <property type="entry name" value="Glycerol_DH"/>
</dbReference>
<evidence type="ECO:0000313" key="10">
    <source>
        <dbReference type="EMBL" id="ADP31034.1"/>
    </source>
</evidence>
<evidence type="ECO:0000259" key="9">
    <source>
        <dbReference type="Pfam" id="PF00465"/>
    </source>
</evidence>
<evidence type="ECO:0000256" key="2">
    <source>
        <dbReference type="ARBA" id="ARBA00022723"/>
    </source>
</evidence>
<dbReference type="CDD" id="cd08170">
    <property type="entry name" value="GlyDH"/>
    <property type="match status" value="1"/>
</dbReference>
<dbReference type="PANTHER" id="PTHR43616">
    <property type="entry name" value="GLYCEROL DEHYDROGENASE"/>
    <property type="match status" value="1"/>
</dbReference>
<dbReference type="InterPro" id="IPR001670">
    <property type="entry name" value="ADH_Fe/GldA"/>
</dbReference>
<dbReference type="PIRSF" id="PIRSF000112">
    <property type="entry name" value="Glycerol_dehydrogenase"/>
    <property type="match status" value="1"/>
</dbReference>
<accession>A0ABM5LTC0</accession>
<dbReference type="EC" id="1.1.1.6" evidence="6"/>